<protein>
    <recommendedName>
        <fullName evidence="4">Sporulation protein YqfD</fullName>
    </recommendedName>
</protein>
<dbReference type="EMBL" id="LLKB01000001">
    <property type="protein sequence ID" value="KQC86525.1"/>
    <property type="molecule type" value="Genomic_DNA"/>
</dbReference>
<organism evidence="2 3">
    <name type="scientific">Butyribacter intestini</name>
    <dbReference type="NCBI Taxonomy" id="1703332"/>
    <lineage>
        <taxon>Bacteria</taxon>
        <taxon>Bacillati</taxon>
        <taxon>Bacillota</taxon>
        <taxon>Clostridia</taxon>
        <taxon>Lachnospirales</taxon>
        <taxon>Lachnospiraceae</taxon>
        <taxon>Butyribacter</taxon>
    </lineage>
</organism>
<name>A0AAW3JVJ4_9FIRM</name>
<keyword evidence="1" id="KW-1133">Transmembrane helix</keyword>
<sequence length="418" mass="48384">MVHKITGWIFGFLNVYMEYGESRRFINLCRNNGIEIWNIRADREKGIIWFCIRLSDFWKLHHIAKKCHVFPRVYRRIGFPFLLTAAKKNINMVMGIAIFFIMLIVFSSRIWGIEISGQSYYTEENIVDYLDTKNIYCGMYGGNIDHEKIEKQIRKHYDGIGWVSVNKKGSRLLVNVREMTKDKIITKKKPADLVASDDGKVISIVTSAGTAKVRKGKKVKKGKVLISGIVPVVGDNDEVIRKLKVRADGIVLLKNEELYTDYYKRVQKIKEYTGRKKVVYKITAFKKDFFIHNPLNDLETSKKCAILYDGGCVCPFLTKRFPVSFRRVTFAKYAYVRKKYSPDEAAAELKYKYKDYICKKEKIGYKLVDSSFMVDSEGTGYKATGKLVWLKRQTHYEKIRQKRNMKNGNNGNSSGNTG</sequence>
<evidence type="ECO:0008006" key="4">
    <source>
        <dbReference type="Google" id="ProtNLM"/>
    </source>
</evidence>
<keyword evidence="3" id="KW-1185">Reference proteome</keyword>
<comment type="caution">
    <text evidence="2">The sequence shown here is derived from an EMBL/GenBank/DDBJ whole genome shotgun (WGS) entry which is preliminary data.</text>
</comment>
<feature type="transmembrane region" description="Helical" evidence="1">
    <location>
        <begin position="90"/>
        <end position="111"/>
    </location>
</feature>
<proteinExistence type="predicted"/>
<dbReference type="Proteomes" id="UP000050833">
    <property type="component" value="Unassembled WGS sequence"/>
</dbReference>
<evidence type="ECO:0000256" key="1">
    <source>
        <dbReference type="SAM" id="Phobius"/>
    </source>
</evidence>
<gene>
    <name evidence="2" type="ORF">APZ18_04925</name>
</gene>
<dbReference type="InterPro" id="IPR010690">
    <property type="entry name" value="YqfD"/>
</dbReference>
<reference evidence="2 3" key="1">
    <citation type="submission" date="2015-10" db="EMBL/GenBank/DDBJ databases">
        <title>Butyribacter intestini gen. nov., sp. nov., a butyric acid-producing bacterium of the family Lachnospiraceae isolated from the human faeces.</title>
        <authorList>
            <person name="Zou Y."/>
            <person name="Xue W."/>
            <person name="Luo G."/>
            <person name="Lv M."/>
        </authorList>
    </citation>
    <scope>NUCLEOTIDE SEQUENCE [LARGE SCALE GENOMIC DNA]</scope>
    <source>
        <strain evidence="2 3">TF01-11</strain>
    </source>
</reference>
<evidence type="ECO:0000313" key="3">
    <source>
        <dbReference type="Proteomes" id="UP000050833"/>
    </source>
</evidence>
<dbReference type="Pfam" id="PF06898">
    <property type="entry name" value="YqfD"/>
    <property type="match status" value="1"/>
</dbReference>
<evidence type="ECO:0000313" key="2">
    <source>
        <dbReference type="EMBL" id="KQC86525.1"/>
    </source>
</evidence>
<dbReference type="RefSeq" id="WP_055942146.1">
    <property type="nucleotide sequence ID" value="NZ_JAQDCV010000001.1"/>
</dbReference>
<accession>A0AAW3JVJ4</accession>
<keyword evidence="1" id="KW-0812">Transmembrane</keyword>
<keyword evidence="1" id="KW-0472">Membrane</keyword>
<dbReference type="AlphaFoldDB" id="A0AAW3JVJ4"/>